<keyword evidence="2" id="KW-0732">Signal</keyword>
<protein>
    <submittedName>
        <fullName evidence="3">Uncharacterized protein</fullName>
    </submittedName>
</protein>
<feature type="signal peptide" evidence="2">
    <location>
        <begin position="1"/>
        <end position="26"/>
    </location>
</feature>
<dbReference type="OrthoDB" id="5572362at2"/>
<accession>A0A177MXN0</accession>
<feature type="region of interest" description="Disordered" evidence="1">
    <location>
        <begin position="68"/>
        <end position="88"/>
    </location>
</feature>
<sequence length="88" mass="10409">MKTNNNTLKIMSLAVLFGLWLTPVRAEHSEHKAAKTPPPPEEEVEYEFYDYHAGITYTGTLQNYLFRHSEKTQHPQEQTYPELEYHDR</sequence>
<evidence type="ECO:0000313" key="3">
    <source>
        <dbReference type="EMBL" id="OAI09770.1"/>
    </source>
</evidence>
<evidence type="ECO:0000313" key="4">
    <source>
        <dbReference type="Proteomes" id="UP000077857"/>
    </source>
</evidence>
<feature type="chain" id="PRO_5008068552" evidence="2">
    <location>
        <begin position="27"/>
        <end position="88"/>
    </location>
</feature>
<evidence type="ECO:0000256" key="2">
    <source>
        <dbReference type="SAM" id="SignalP"/>
    </source>
</evidence>
<gene>
    <name evidence="3" type="ORF">A1507_04365</name>
</gene>
<dbReference type="RefSeq" id="WP_064042791.1">
    <property type="nucleotide sequence ID" value="NZ_LUUJ01000145.1"/>
</dbReference>
<organism evidence="3 4">
    <name type="scientific">Methylomonas koyamae</name>
    <dbReference type="NCBI Taxonomy" id="702114"/>
    <lineage>
        <taxon>Bacteria</taxon>
        <taxon>Pseudomonadati</taxon>
        <taxon>Pseudomonadota</taxon>
        <taxon>Gammaproteobacteria</taxon>
        <taxon>Methylococcales</taxon>
        <taxon>Methylococcaceae</taxon>
        <taxon>Methylomonas</taxon>
    </lineage>
</organism>
<dbReference type="AlphaFoldDB" id="A0A177MXN0"/>
<proteinExistence type="predicted"/>
<name>A0A177MXN0_9GAMM</name>
<dbReference type="Proteomes" id="UP000077857">
    <property type="component" value="Unassembled WGS sequence"/>
</dbReference>
<reference evidence="3 4" key="1">
    <citation type="submission" date="2016-03" db="EMBL/GenBank/DDBJ databases">
        <authorList>
            <person name="Ploux O."/>
        </authorList>
    </citation>
    <scope>NUCLEOTIDE SEQUENCE [LARGE SCALE GENOMIC DNA]</scope>
    <source>
        <strain evidence="3 4">R-45378</strain>
    </source>
</reference>
<dbReference type="EMBL" id="LUUJ01000145">
    <property type="protein sequence ID" value="OAI09770.1"/>
    <property type="molecule type" value="Genomic_DNA"/>
</dbReference>
<evidence type="ECO:0000256" key="1">
    <source>
        <dbReference type="SAM" id="MobiDB-lite"/>
    </source>
</evidence>
<comment type="caution">
    <text evidence="3">The sequence shown here is derived from an EMBL/GenBank/DDBJ whole genome shotgun (WGS) entry which is preliminary data.</text>
</comment>